<proteinExistence type="predicted"/>
<dbReference type="InterPro" id="IPR026483">
    <property type="entry name" value="Cas_Csx17"/>
</dbReference>
<name>A0A498BZ63_9GAMM</name>
<feature type="compositionally biased region" description="Low complexity" evidence="1">
    <location>
        <begin position="617"/>
        <end position="627"/>
    </location>
</feature>
<evidence type="ECO:0000313" key="3">
    <source>
        <dbReference type="Proteomes" id="UP000275461"/>
    </source>
</evidence>
<reference evidence="2 3" key="1">
    <citation type="submission" date="2018-10" db="EMBL/GenBank/DDBJ databases">
        <title>Genomic Encyclopedia of Type Strains, Phase IV (KMG-IV): sequencing the most valuable type-strain genomes for metagenomic binning, comparative biology and taxonomic classification.</title>
        <authorList>
            <person name="Goeker M."/>
        </authorList>
    </citation>
    <scope>NUCLEOTIDE SEQUENCE [LARGE SCALE GENOMIC DNA]</scope>
    <source>
        <strain evidence="2 3">DSM 12769</strain>
    </source>
</reference>
<dbReference type="Proteomes" id="UP000275461">
    <property type="component" value="Unassembled WGS sequence"/>
</dbReference>
<gene>
    <name evidence="2" type="ORF">DFR31_1833</name>
</gene>
<comment type="caution">
    <text evidence="2">The sequence shown here is derived from an EMBL/GenBank/DDBJ whole genome shotgun (WGS) entry which is preliminary data.</text>
</comment>
<accession>A0A498BZ63</accession>
<feature type="region of interest" description="Disordered" evidence="1">
    <location>
        <begin position="603"/>
        <end position="640"/>
    </location>
</feature>
<dbReference type="AlphaFoldDB" id="A0A498BZ63"/>
<sequence length="640" mass="70061">MSTPLHLSGCTPIPLAGYLKALGILRLVAEQADPDARGCWQNEQFLLESSLDEEGLRHFFLEAYEPTPVLAPWNGGSGFYPKDNKAGIDPLAQAKARRLQPVCDTINTIRGILGRGEHEERPAGEDKAALLRELRAELTDNAVGWLDSAVLLTEDHPRYPPLLGTGGNDGRLDFTNNFMQRLVTVVNPETGAPRPGATEWLDEALFATRQPGIPTAKLGQFSPGEAGGPNQTSGFEIDKPLVNPWDFILMLEGALLFAATATKRLETAGAGTLSYPFTVRVTGAGSGGAALEDEGNARAEFWAPLWEAPVGLRELHGVLAEGRVTLNRRPVRDGLEFVRAVSHLGVERGLSSFQRYAFLMRSGKAYFATPLNRVTVERNPAADLIDELDVHGWLDRFRRHGRRDGANRVVSLARRLEDAIFELATRRGDHGPVVRRLLEILGEIQLYLARSPSARDVSKGGCPPVPSLSADWFRRADDDSPEVAVAAALAGLHGRNRYGDYRIPMRAHLAPERPGRYPTWAADDTHTVTWAAGAPLADNLAATLHRRLLQTSQRELPDKPLFPSRTAPLADVAAWLASDLDEQRLSKLLPGLMLVRIPRGATRRHGMPRSLPPTGYSSRSSAPTNSSTEPEYCHRNGPCR</sequence>
<evidence type="ECO:0000313" key="2">
    <source>
        <dbReference type="EMBL" id="RLK48722.1"/>
    </source>
</evidence>
<dbReference type="NCBIfam" id="TIGR04113">
    <property type="entry name" value="cas_csx17"/>
    <property type="match status" value="1"/>
</dbReference>
<dbReference type="EMBL" id="RCDA01000002">
    <property type="protein sequence ID" value="RLK48722.1"/>
    <property type="molecule type" value="Genomic_DNA"/>
</dbReference>
<protein>
    <submittedName>
        <fullName evidence="2">CRISPR-associated protein Csx17</fullName>
    </submittedName>
</protein>
<organism evidence="2 3">
    <name type="scientific">Alkalispirillum mobile</name>
    <dbReference type="NCBI Taxonomy" id="85925"/>
    <lineage>
        <taxon>Bacteria</taxon>
        <taxon>Pseudomonadati</taxon>
        <taxon>Pseudomonadota</taxon>
        <taxon>Gammaproteobacteria</taxon>
        <taxon>Chromatiales</taxon>
        <taxon>Ectothiorhodospiraceae</taxon>
        <taxon>Alkalispirillum</taxon>
    </lineage>
</organism>
<dbReference type="RefSeq" id="WP_170153649.1">
    <property type="nucleotide sequence ID" value="NZ_RCDA01000002.1"/>
</dbReference>
<keyword evidence="3" id="KW-1185">Reference proteome</keyword>
<evidence type="ECO:0000256" key="1">
    <source>
        <dbReference type="SAM" id="MobiDB-lite"/>
    </source>
</evidence>